<organism evidence="1">
    <name type="scientific">uncultured Rubrobacteraceae bacterium</name>
    <dbReference type="NCBI Taxonomy" id="349277"/>
    <lineage>
        <taxon>Bacteria</taxon>
        <taxon>Bacillati</taxon>
        <taxon>Actinomycetota</taxon>
        <taxon>Rubrobacteria</taxon>
        <taxon>Rubrobacterales</taxon>
        <taxon>Rubrobacteraceae</taxon>
        <taxon>environmental samples</taxon>
    </lineage>
</organism>
<protein>
    <submittedName>
        <fullName evidence="1">Uncharacterized protein</fullName>
    </submittedName>
</protein>
<dbReference type="EMBL" id="CADCVC010000183">
    <property type="protein sequence ID" value="CAA9449279.1"/>
    <property type="molecule type" value="Genomic_DNA"/>
</dbReference>
<accession>A0A6J4QMK6</accession>
<proteinExistence type="predicted"/>
<dbReference type="AlphaFoldDB" id="A0A6J4QMK6"/>
<gene>
    <name evidence="1" type="ORF">AVDCRST_MAG80-2086</name>
</gene>
<name>A0A6J4QMK6_9ACTN</name>
<reference evidence="1" key="1">
    <citation type="submission" date="2020-02" db="EMBL/GenBank/DDBJ databases">
        <authorList>
            <person name="Meier V. D."/>
        </authorList>
    </citation>
    <scope>NUCLEOTIDE SEQUENCE</scope>
    <source>
        <strain evidence="1">AVDCRST_MAG80</strain>
    </source>
</reference>
<sequence length="57" mass="6253">MPLRRGFETFEEAVGCATRPGKGPMASITVIYAARGVVGRGRAEGSLRSRRRIYGRK</sequence>
<evidence type="ECO:0000313" key="1">
    <source>
        <dbReference type="EMBL" id="CAA9449279.1"/>
    </source>
</evidence>